<name>A0ABT9NB82_9ACTO</name>
<dbReference type="Pfam" id="PF01661">
    <property type="entry name" value="Macro"/>
    <property type="match status" value="1"/>
</dbReference>
<dbReference type="SMART" id="SM00506">
    <property type="entry name" value="A1pp"/>
    <property type="match status" value="1"/>
</dbReference>
<dbReference type="InterPro" id="IPR043472">
    <property type="entry name" value="Macro_dom-like"/>
</dbReference>
<evidence type="ECO:0000313" key="2">
    <source>
        <dbReference type="EMBL" id="MDP9800963.1"/>
    </source>
</evidence>
<protein>
    <submittedName>
        <fullName evidence="2">O-acetyl-ADP-ribose deacetylase (Regulator of RNase III)</fullName>
    </submittedName>
</protein>
<dbReference type="EMBL" id="JAUSQW010000001">
    <property type="protein sequence ID" value="MDP9800963.1"/>
    <property type="molecule type" value="Genomic_DNA"/>
</dbReference>
<comment type="caution">
    <text evidence="2">The sequence shown here is derived from an EMBL/GenBank/DDBJ whole genome shotgun (WGS) entry which is preliminary data.</text>
</comment>
<reference evidence="2 3" key="1">
    <citation type="submission" date="2023-07" db="EMBL/GenBank/DDBJ databases">
        <title>Sequencing the genomes of 1000 actinobacteria strains.</title>
        <authorList>
            <person name="Klenk H.-P."/>
        </authorList>
    </citation>
    <scope>NUCLEOTIDE SEQUENCE [LARGE SCALE GENOMIC DNA]</scope>
    <source>
        <strain evidence="2 3">DSM 102162</strain>
    </source>
</reference>
<dbReference type="PANTHER" id="PTHR11106:SF27">
    <property type="entry name" value="MACRO DOMAIN-CONTAINING PROTEIN"/>
    <property type="match status" value="1"/>
</dbReference>
<accession>A0ABT9NB82</accession>
<gene>
    <name evidence="2" type="ORF">J2S49_001039</name>
</gene>
<feature type="domain" description="Macro" evidence="1">
    <location>
        <begin position="105"/>
        <end position="298"/>
    </location>
</feature>
<dbReference type="PROSITE" id="PS51154">
    <property type="entry name" value="MACRO"/>
    <property type="match status" value="1"/>
</dbReference>
<proteinExistence type="predicted"/>
<evidence type="ECO:0000259" key="1">
    <source>
        <dbReference type="PROSITE" id="PS51154"/>
    </source>
</evidence>
<dbReference type="InterPro" id="IPR002589">
    <property type="entry name" value="Macro_dom"/>
</dbReference>
<dbReference type="Proteomes" id="UP001235966">
    <property type="component" value="Unassembled WGS sequence"/>
</dbReference>
<sequence length="300" mass="32926">MLKLNDYREAIKLDTPVPAAENDDRATHDLLLTALAGLKDKKHTGGMSANLSTDAGLDLWLKTELAERPAGDLDPITSRAIDTLLWRRMGRHGRIEVNSLRRVIDLDPGSDYTHAGSVVLYRGDSEQLVVDAMVTSAMPDLSGCPMPFDHCIDSEIHTQGGPWIKSDLKKIKEIEGIEELPLGEAVITRGYRLPAKYVIHAVSPKASGGNHEDRLKELYDTYIACLNLAAQVADVKSVAFPAIGTGIGGFSLEESAQIALKAVDDWFDEHNGKVELVALIVRGDHDSEAYQYALDRWVED</sequence>
<organism evidence="2 3">
    <name type="scientific">Arcanobacterium wilhelmae</name>
    <dbReference type="NCBI Taxonomy" id="1803177"/>
    <lineage>
        <taxon>Bacteria</taxon>
        <taxon>Bacillati</taxon>
        <taxon>Actinomycetota</taxon>
        <taxon>Actinomycetes</taxon>
        <taxon>Actinomycetales</taxon>
        <taxon>Actinomycetaceae</taxon>
        <taxon>Arcanobacterium</taxon>
    </lineage>
</organism>
<dbReference type="RefSeq" id="WP_278058532.1">
    <property type="nucleotide sequence ID" value="NZ_CP121247.1"/>
</dbReference>
<evidence type="ECO:0000313" key="3">
    <source>
        <dbReference type="Proteomes" id="UP001235966"/>
    </source>
</evidence>
<dbReference type="PANTHER" id="PTHR11106">
    <property type="entry name" value="GANGLIOSIDE INDUCED DIFFERENTIATION ASSOCIATED PROTEIN 2-RELATED"/>
    <property type="match status" value="1"/>
</dbReference>
<dbReference type="Gene3D" id="3.40.220.10">
    <property type="entry name" value="Leucine Aminopeptidase, subunit E, domain 1"/>
    <property type="match status" value="1"/>
</dbReference>
<keyword evidence="3" id="KW-1185">Reference proteome</keyword>
<dbReference type="SUPFAM" id="SSF52949">
    <property type="entry name" value="Macro domain-like"/>
    <property type="match status" value="1"/>
</dbReference>